<comment type="similarity">
    <text evidence="1">Belongs to the glycosyltransferase group 1 family. Glycosyltransferase 4 subfamily.</text>
</comment>
<evidence type="ECO:0000313" key="6">
    <source>
        <dbReference type="EMBL" id="TLP97050.1"/>
    </source>
</evidence>
<proteinExistence type="inferred from homology"/>
<dbReference type="OrthoDB" id="8878585at2"/>
<dbReference type="PANTHER" id="PTHR12526:SF640">
    <property type="entry name" value="COLANIC ACID BIOSYNTHESIS GLYCOSYLTRANSFERASE WCAL-RELATED"/>
    <property type="match status" value="1"/>
</dbReference>
<keyword evidence="7" id="KW-1185">Reference proteome</keyword>
<evidence type="ECO:0000313" key="7">
    <source>
        <dbReference type="Proteomes" id="UP000310458"/>
    </source>
</evidence>
<keyword evidence="3 6" id="KW-0808">Transferase</keyword>
<gene>
    <name evidence="6" type="ORF">FEF26_08070</name>
</gene>
<dbReference type="InterPro" id="IPR028098">
    <property type="entry name" value="Glyco_trans_4-like_N"/>
</dbReference>
<organism evidence="6 7">
    <name type="scientific">Nesterenkonia salmonea</name>
    <dbReference type="NCBI Taxonomy" id="1804987"/>
    <lineage>
        <taxon>Bacteria</taxon>
        <taxon>Bacillati</taxon>
        <taxon>Actinomycetota</taxon>
        <taxon>Actinomycetes</taxon>
        <taxon>Micrococcales</taxon>
        <taxon>Micrococcaceae</taxon>
        <taxon>Nesterenkonia</taxon>
    </lineage>
</organism>
<name>A0A5R9BCH0_9MICC</name>
<evidence type="ECO:0000256" key="2">
    <source>
        <dbReference type="ARBA" id="ARBA00022676"/>
    </source>
</evidence>
<keyword evidence="2" id="KW-0328">Glycosyltransferase</keyword>
<dbReference type="RefSeq" id="WP_138253034.1">
    <property type="nucleotide sequence ID" value="NZ_VAVZ01000019.1"/>
</dbReference>
<feature type="domain" description="Glycosyl transferase family 1" evidence="4">
    <location>
        <begin position="190"/>
        <end position="368"/>
    </location>
</feature>
<dbReference type="GO" id="GO:0016757">
    <property type="term" value="F:glycosyltransferase activity"/>
    <property type="evidence" value="ECO:0007669"/>
    <property type="project" value="UniProtKB-KW"/>
</dbReference>
<evidence type="ECO:0000256" key="3">
    <source>
        <dbReference type="ARBA" id="ARBA00022679"/>
    </source>
</evidence>
<sequence length="397" mass="42306">MPATRVAILGHTAQLGGAEIALLRLVDALPETWSITVVLFSHGALETELLQRGVAVEVMPLAAQTVTQGRAELTDPRVLARSVRDSAAFTGQLAHRLSDLGAELVVANSLKAAVLGSIAARRARLPWVWHLHDRLSSDYLPAPVVTALRMLGRTARHVVANSQQTARLTRLPPRRVSVAYPGLPEASFTQEHPQSTPPVFGLLGRISSTKGQLEFVQAAALVAVRHPTAEFHIVGEALFNDQDYAEHVRKLPKTLGIDGRVRFLGWTANPAQELDRFTALVHASPVPEPFGQVIVEAMARKVPVIATVGGGVAEILTEVSDPPTVEPGNALRTANGQLVAPQDPTGLAAAMNWVLDHPAEASILAQTAAESAVRRFSIASTAAVCTAVWKNAIAGHH</sequence>
<dbReference type="Gene3D" id="3.40.50.2000">
    <property type="entry name" value="Glycogen Phosphorylase B"/>
    <property type="match status" value="2"/>
</dbReference>
<dbReference type="SUPFAM" id="SSF53756">
    <property type="entry name" value="UDP-Glycosyltransferase/glycogen phosphorylase"/>
    <property type="match status" value="1"/>
</dbReference>
<feature type="domain" description="Glycosyltransferase subfamily 4-like N-terminal" evidence="5">
    <location>
        <begin position="16"/>
        <end position="183"/>
    </location>
</feature>
<dbReference type="CDD" id="cd03801">
    <property type="entry name" value="GT4_PimA-like"/>
    <property type="match status" value="1"/>
</dbReference>
<evidence type="ECO:0000259" key="4">
    <source>
        <dbReference type="Pfam" id="PF00534"/>
    </source>
</evidence>
<reference evidence="6 7" key="1">
    <citation type="submission" date="2019-05" db="EMBL/GenBank/DDBJ databases">
        <title>Nesterenkonia sp. GY074 isolated from the Southern Atlantic Ocean.</title>
        <authorList>
            <person name="Zhang G."/>
        </authorList>
    </citation>
    <scope>NUCLEOTIDE SEQUENCE [LARGE SCALE GENOMIC DNA]</scope>
    <source>
        <strain evidence="6 7">GY074</strain>
    </source>
</reference>
<protein>
    <submittedName>
        <fullName evidence="6">Glycosyltransferase family 4 protein</fullName>
    </submittedName>
</protein>
<comment type="caution">
    <text evidence="6">The sequence shown here is derived from an EMBL/GenBank/DDBJ whole genome shotgun (WGS) entry which is preliminary data.</text>
</comment>
<dbReference type="AlphaFoldDB" id="A0A5R9BCH0"/>
<dbReference type="Pfam" id="PF13439">
    <property type="entry name" value="Glyco_transf_4"/>
    <property type="match status" value="1"/>
</dbReference>
<accession>A0A5R9BCH0</accession>
<evidence type="ECO:0000256" key="1">
    <source>
        <dbReference type="ARBA" id="ARBA00009481"/>
    </source>
</evidence>
<dbReference type="EMBL" id="VAVZ01000019">
    <property type="protein sequence ID" value="TLP97050.1"/>
    <property type="molecule type" value="Genomic_DNA"/>
</dbReference>
<dbReference type="Pfam" id="PF00534">
    <property type="entry name" value="Glycos_transf_1"/>
    <property type="match status" value="1"/>
</dbReference>
<dbReference type="PANTHER" id="PTHR12526">
    <property type="entry name" value="GLYCOSYLTRANSFERASE"/>
    <property type="match status" value="1"/>
</dbReference>
<dbReference type="InterPro" id="IPR001296">
    <property type="entry name" value="Glyco_trans_1"/>
</dbReference>
<evidence type="ECO:0000259" key="5">
    <source>
        <dbReference type="Pfam" id="PF13439"/>
    </source>
</evidence>
<dbReference type="Proteomes" id="UP000310458">
    <property type="component" value="Unassembled WGS sequence"/>
</dbReference>